<dbReference type="GO" id="GO:0008270">
    <property type="term" value="F:zinc ion binding"/>
    <property type="evidence" value="ECO:0007669"/>
    <property type="project" value="UniProtKB-KW"/>
</dbReference>
<dbReference type="EMBL" id="JBJKBG010000006">
    <property type="protein sequence ID" value="KAL3734716.1"/>
    <property type="molecule type" value="Genomic_DNA"/>
</dbReference>
<evidence type="ECO:0000313" key="5">
    <source>
        <dbReference type="Proteomes" id="UP001634007"/>
    </source>
</evidence>
<dbReference type="PANTHER" id="PTHR34482">
    <property type="entry name" value="DNA DAMAGE-INDUCIBLE PROTEIN 1-LIKE"/>
    <property type="match status" value="1"/>
</dbReference>
<keyword evidence="1" id="KW-0863">Zinc-finger</keyword>
<dbReference type="Pfam" id="PF00098">
    <property type="entry name" value="zf-CCHC"/>
    <property type="match status" value="1"/>
</dbReference>
<keyword evidence="1" id="KW-0862">Zinc</keyword>
<dbReference type="PROSITE" id="PS50158">
    <property type="entry name" value="ZF_CCHC"/>
    <property type="match status" value="1"/>
</dbReference>
<dbReference type="InterPro" id="IPR036875">
    <property type="entry name" value="Znf_CCHC_sf"/>
</dbReference>
<evidence type="ECO:0000256" key="2">
    <source>
        <dbReference type="SAM" id="MobiDB-lite"/>
    </source>
</evidence>
<dbReference type="InterPro" id="IPR005162">
    <property type="entry name" value="Retrotrans_gag_dom"/>
</dbReference>
<gene>
    <name evidence="4" type="ORF">ACJRO7_023974</name>
</gene>
<dbReference type="Gene3D" id="4.10.60.10">
    <property type="entry name" value="Zinc finger, CCHC-type"/>
    <property type="match status" value="1"/>
</dbReference>
<accession>A0ABD3K3R1</accession>
<comment type="caution">
    <text evidence="4">The sequence shown here is derived from an EMBL/GenBank/DDBJ whole genome shotgun (WGS) entry which is preliminary data.</text>
</comment>
<dbReference type="SUPFAM" id="SSF57756">
    <property type="entry name" value="Retrovirus zinc finger-like domains"/>
    <property type="match status" value="1"/>
</dbReference>
<feature type="region of interest" description="Disordered" evidence="2">
    <location>
        <begin position="292"/>
        <end position="334"/>
    </location>
</feature>
<feature type="domain" description="CCHC-type" evidence="3">
    <location>
        <begin position="363"/>
        <end position="376"/>
    </location>
</feature>
<feature type="compositionally biased region" description="Polar residues" evidence="2">
    <location>
        <begin position="11"/>
        <end position="21"/>
    </location>
</feature>
<dbReference type="PANTHER" id="PTHR34482:SF36">
    <property type="entry name" value="RETROTRANSPOSON GAG DOMAIN-CONTAINING PROTEIN"/>
    <property type="match status" value="1"/>
</dbReference>
<protein>
    <recommendedName>
        <fullName evidence="3">CCHC-type domain-containing protein</fullName>
    </recommendedName>
</protein>
<reference evidence="4 5" key="1">
    <citation type="submission" date="2024-11" db="EMBL/GenBank/DDBJ databases">
        <title>Chromosome-level genome assembly of Eucalyptus globulus Labill. provides insights into its genome evolution.</title>
        <authorList>
            <person name="Li X."/>
        </authorList>
    </citation>
    <scope>NUCLEOTIDE SEQUENCE [LARGE SCALE GENOMIC DNA]</scope>
    <source>
        <strain evidence="4">CL2024</strain>
        <tissue evidence="4">Fresh tender leaves</tissue>
    </source>
</reference>
<dbReference type="Pfam" id="PF03732">
    <property type="entry name" value="Retrotrans_gag"/>
    <property type="match status" value="1"/>
</dbReference>
<keyword evidence="5" id="KW-1185">Reference proteome</keyword>
<feature type="region of interest" description="Disordered" evidence="2">
    <location>
        <begin position="1"/>
        <end position="44"/>
    </location>
</feature>
<sequence length="439" mass="48261">MSDQEPRTLRQRTLSSVNRVRTPTRIGARGGRGRAQAEASANGVAPPPVGAGVAAPVDQGTVGIMQALDAMREIMGQQARDQTTAFTTVVAAATTTATNAVAAVAPTAVPAEVPPGRPMPSLVEQFFKLKPPKFSGAGDPEAAALWIQGLEKAFALLMCSETEKVVLAVYQLEGVASTWWRTTQAAIFREGVAPEWNAFVEAFNRKYFSEIAKEINMVEFQRLRQGSMTVDQYEAKFAELSQYAPELVENPINRGRRFRDGLRPELRSPLILLNLRNYNDLYERAQMIERDQNDRAASSGSRFSSHRDNICQGKRPMFGNRFQGPPRKKGGFNRSRPIRNDVCRFCGRRHRIAPCLARTVVYFKCGQQGHIARNCPMKQRGQPQLPSPPPMRQIGGYAPQNAPQGGQQRPPVQGTVYAITQGQAEVAPGVITGMVSLND</sequence>
<feature type="region of interest" description="Disordered" evidence="2">
    <location>
        <begin position="377"/>
        <end position="411"/>
    </location>
</feature>
<evidence type="ECO:0000256" key="1">
    <source>
        <dbReference type="PROSITE-ProRule" id="PRU00047"/>
    </source>
</evidence>
<dbReference type="InterPro" id="IPR001878">
    <property type="entry name" value="Znf_CCHC"/>
</dbReference>
<keyword evidence="1" id="KW-0479">Metal-binding</keyword>
<evidence type="ECO:0000259" key="3">
    <source>
        <dbReference type="PROSITE" id="PS50158"/>
    </source>
</evidence>
<dbReference type="AlphaFoldDB" id="A0ABD3K3R1"/>
<dbReference type="Proteomes" id="UP001634007">
    <property type="component" value="Unassembled WGS sequence"/>
</dbReference>
<name>A0ABD3K3R1_EUCGL</name>
<evidence type="ECO:0000313" key="4">
    <source>
        <dbReference type="EMBL" id="KAL3734716.1"/>
    </source>
</evidence>
<organism evidence="4 5">
    <name type="scientific">Eucalyptus globulus</name>
    <name type="common">Tasmanian blue gum</name>
    <dbReference type="NCBI Taxonomy" id="34317"/>
    <lineage>
        <taxon>Eukaryota</taxon>
        <taxon>Viridiplantae</taxon>
        <taxon>Streptophyta</taxon>
        <taxon>Embryophyta</taxon>
        <taxon>Tracheophyta</taxon>
        <taxon>Spermatophyta</taxon>
        <taxon>Magnoliopsida</taxon>
        <taxon>eudicotyledons</taxon>
        <taxon>Gunneridae</taxon>
        <taxon>Pentapetalae</taxon>
        <taxon>rosids</taxon>
        <taxon>malvids</taxon>
        <taxon>Myrtales</taxon>
        <taxon>Myrtaceae</taxon>
        <taxon>Myrtoideae</taxon>
        <taxon>Eucalypteae</taxon>
        <taxon>Eucalyptus</taxon>
    </lineage>
</organism>
<proteinExistence type="predicted"/>